<proteinExistence type="predicted"/>
<protein>
    <submittedName>
        <fullName evidence="2">Uncharacterized protein</fullName>
    </submittedName>
</protein>
<comment type="caution">
    <text evidence="2">The sequence shown here is derived from an EMBL/GenBank/DDBJ whole genome shotgun (WGS) entry which is preliminary data.</text>
</comment>
<dbReference type="Proteomes" id="UP000030351">
    <property type="component" value="Unassembled WGS sequence"/>
</dbReference>
<name>A0A0A3YQY9_9GAMM</name>
<keyword evidence="3" id="KW-1185">Reference proteome</keyword>
<sequence length="65" mass="7148">MKSILDKPDVLFVIRDIIRETLMGNAALGLIISAIVHFTSKANLSVLDTVLRSPFQHLAYSFSCG</sequence>
<dbReference type="STRING" id="371042.NG99_22485"/>
<evidence type="ECO:0000313" key="2">
    <source>
        <dbReference type="EMBL" id="KGT87929.1"/>
    </source>
</evidence>
<gene>
    <name evidence="2" type="ORF">NG99_22485</name>
</gene>
<dbReference type="EMBL" id="JRUQ01000068">
    <property type="protein sequence ID" value="KGT87929.1"/>
    <property type="molecule type" value="Genomic_DNA"/>
</dbReference>
<feature type="transmembrane region" description="Helical" evidence="1">
    <location>
        <begin position="21"/>
        <end position="40"/>
    </location>
</feature>
<evidence type="ECO:0000256" key="1">
    <source>
        <dbReference type="SAM" id="Phobius"/>
    </source>
</evidence>
<keyword evidence="1" id="KW-0472">Membrane</keyword>
<evidence type="ECO:0000313" key="3">
    <source>
        <dbReference type="Proteomes" id="UP000030351"/>
    </source>
</evidence>
<organism evidence="2 3">
    <name type="scientific">Erwinia typographi</name>
    <dbReference type="NCBI Taxonomy" id="371042"/>
    <lineage>
        <taxon>Bacteria</taxon>
        <taxon>Pseudomonadati</taxon>
        <taxon>Pseudomonadota</taxon>
        <taxon>Gammaproteobacteria</taxon>
        <taxon>Enterobacterales</taxon>
        <taxon>Erwiniaceae</taxon>
        <taxon>Erwinia</taxon>
    </lineage>
</organism>
<dbReference type="RefSeq" id="WP_034898036.1">
    <property type="nucleotide sequence ID" value="NZ_JRUQ01000068.1"/>
</dbReference>
<accession>A0A0A3YQY9</accession>
<keyword evidence="1" id="KW-1133">Transmembrane helix</keyword>
<keyword evidence="1" id="KW-0812">Transmembrane</keyword>
<reference evidence="2 3" key="1">
    <citation type="submission" date="2014-10" db="EMBL/GenBank/DDBJ databases">
        <title>Genome sequence of Erwinia typographi M043b.</title>
        <authorList>
            <person name="Chan K.-G."/>
            <person name="Tan W.-S."/>
        </authorList>
    </citation>
    <scope>NUCLEOTIDE SEQUENCE [LARGE SCALE GENOMIC DNA]</scope>
    <source>
        <strain evidence="2 3">M043b</strain>
    </source>
</reference>
<dbReference type="AlphaFoldDB" id="A0A0A3YQY9"/>